<proteinExistence type="predicted"/>
<name>A0ACC6K5B8_9PSED</name>
<evidence type="ECO:0000313" key="1">
    <source>
        <dbReference type="EMBL" id="MDR6713566.1"/>
    </source>
</evidence>
<protein>
    <submittedName>
        <fullName evidence="1">RNA polymerase sigma-70 factor (ECF subfamily)</fullName>
    </submittedName>
</protein>
<sequence>MKPTPLAPAETLEALYQGHHGWLLGWLRRRLHCPHNAADVAQDTFIRVLCAGPYVAPSQPRAFLATVARRLLIDNGRRKHLEQAYRDELELWACSLDQAPSPEQILQAVQVLESIDRALSRLAPRVREAFMLRHLEGLSQNDIAVRLGISLRTVQMDLVTALEACDDVAGMH</sequence>
<dbReference type="Proteomes" id="UP001259587">
    <property type="component" value="Unassembled WGS sequence"/>
</dbReference>
<comment type="caution">
    <text evidence="1">The sequence shown here is derived from an EMBL/GenBank/DDBJ whole genome shotgun (WGS) entry which is preliminary data.</text>
</comment>
<keyword evidence="2" id="KW-1185">Reference proteome</keyword>
<evidence type="ECO:0000313" key="2">
    <source>
        <dbReference type="Proteomes" id="UP001259587"/>
    </source>
</evidence>
<gene>
    <name evidence="1" type="ORF">J2W83_003178</name>
</gene>
<dbReference type="EMBL" id="JAVDTH010000018">
    <property type="protein sequence ID" value="MDR6713566.1"/>
    <property type="molecule type" value="Genomic_DNA"/>
</dbReference>
<organism evidence="1 2">
    <name type="scientific">Pseudomonas hunanensis</name>
    <dbReference type="NCBI Taxonomy" id="1247546"/>
    <lineage>
        <taxon>Bacteria</taxon>
        <taxon>Pseudomonadati</taxon>
        <taxon>Pseudomonadota</taxon>
        <taxon>Gammaproteobacteria</taxon>
        <taxon>Pseudomonadales</taxon>
        <taxon>Pseudomonadaceae</taxon>
        <taxon>Pseudomonas</taxon>
    </lineage>
</organism>
<reference evidence="1" key="1">
    <citation type="submission" date="2023-07" db="EMBL/GenBank/DDBJ databases">
        <title>Sorghum-associated microbial communities from plants grown in Nebraska, USA.</title>
        <authorList>
            <person name="Schachtman D."/>
        </authorList>
    </citation>
    <scope>NUCLEOTIDE SEQUENCE</scope>
    <source>
        <strain evidence="1">BE56</strain>
    </source>
</reference>
<accession>A0ACC6K5B8</accession>